<evidence type="ECO:0000256" key="7">
    <source>
        <dbReference type="PIRNR" id="PIRNR003107"/>
    </source>
</evidence>
<evidence type="ECO:0000256" key="2">
    <source>
        <dbReference type="ARBA" id="ARBA00008107"/>
    </source>
</evidence>
<keyword evidence="5 7" id="KW-0963">Cytoplasm</keyword>
<dbReference type="PANTHER" id="PTHR42930:SF3">
    <property type="entry name" value="PHOSPHATE-SPECIFIC TRANSPORT SYSTEM ACCESSORY PROTEIN PHOU"/>
    <property type="match status" value="1"/>
</dbReference>
<name>A0A101XQL3_9BACL</name>
<evidence type="ECO:0000256" key="3">
    <source>
        <dbReference type="ARBA" id="ARBA00011738"/>
    </source>
</evidence>
<comment type="similarity">
    <text evidence="2 7">Belongs to the PhoU family.</text>
</comment>
<comment type="subunit">
    <text evidence="3 7">Homodimer.</text>
</comment>
<proteinExistence type="inferred from homology"/>
<evidence type="ECO:0000256" key="5">
    <source>
        <dbReference type="ARBA" id="ARBA00022490"/>
    </source>
</evidence>
<organism evidence="9 10">
    <name type="scientific">Ferroacidibacillus organovorans</name>
    <dbReference type="NCBI Taxonomy" id="1765683"/>
    <lineage>
        <taxon>Bacteria</taxon>
        <taxon>Bacillati</taxon>
        <taxon>Bacillota</taxon>
        <taxon>Bacilli</taxon>
        <taxon>Bacillales</taxon>
        <taxon>Alicyclobacillaceae</taxon>
        <taxon>Ferroacidibacillus</taxon>
    </lineage>
</organism>
<feature type="domain" description="PhoU" evidence="8">
    <location>
        <begin position="18"/>
        <end position="105"/>
    </location>
</feature>
<protein>
    <recommendedName>
        <fullName evidence="7">Phosphate-specific transport system accessory protein PhoU</fullName>
    </recommendedName>
</protein>
<dbReference type="GO" id="GO:0006817">
    <property type="term" value="P:phosphate ion transport"/>
    <property type="evidence" value="ECO:0007669"/>
    <property type="project" value="UniProtKB-KW"/>
</dbReference>
<dbReference type="SUPFAM" id="SSF109755">
    <property type="entry name" value="PhoU-like"/>
    <property type="match status" value="1"/>
</dbReference>
<keyword evidence="10" id="KW-1185">Reference proteome</keyword>
<comment type="function">
    <text evidence="7">Plays a role in the regulation of phosphate uptake.</text>
</comment>
<dbReference type="RefSeq" id="WP_067716377.1">
    <property type="nucleotide sequence ID" value="NZ_LPVJ01000038.1"/>
</dbReference>
<dbReference type="NCBIfam" id="TIGR02135">
    <property type="entry name" value="phoU_full"/>
    <property type="match status" value="1"/>
</dbReference>
<comment type="caution">
    <text evidence="9">The sequence shown here is derived from an EMBL/GenBank/DDBJ whole genome shotgun (WGS) entry which is preliminary data.</text>
</comment>
<keyword evidence="4 7" id="KW-0813">Transport</keyword>
<dbReference type="AlphaFoldDB" id="A0A101XQL3"/>
<dbReference type="Gene3D" id="1.20.58.220">
    <property type="entry name" value="Phosphate transport system protein phou homolog 2, domain 2"/>
    <property type="match status" value="1"/>
</dbReference>
<sequence>MEPRRQFHQDLETLQQDLLRMGALVEESIYKAVRALMDQDPKLAEEVLEGDDQIDRMEIEIETRSLRLIALQQPMAGDLRILGTVLKAVTDLERMADHSVDIAKVALRVNRQPWVKPLIDIPRMAHIVQGMVRDGLNAYIRRDVQMAETLATRDDEVDGLYGQIFRELLVLMLSTPTSVEQATQLLMVAQFLERIGDHATNIGEWVIYMVDGVRRDLNV</sequence>
<gene>
    <name evidence="9" type="ORF">ATW55_13240</name>
</gene>
<evidence type="ECO:0000259" key="8">
    <source>
        <dbReference type="Pfam" id="PF01895"/>
    </source>
</evidence>
<dbReference type="OrthoDB" id="9814256at2"/>
<reference evidence="9 10" key="1">
    <citation type="submission" date="2015-12" db="EMBL/GenBank/DDBJ databases">
        <title>Draft genome sequence of Acidibacillus ferrooxidans ITV001, isolated from a chalcopyrite acid mine drainage site in Brazil.</title>
        <authorList>
            <person name="Dall'Agnol H."/>
            <person name="Nancucheo I."/>
            <person name="Johnson B."/>
            <person name="Oliveira R."/>
            <person name="Leite L."/>
            <person name="Pylro V."/>
            <person name="Nunes G.L."/>
            <person name="Tzotzos G."/>
            <person name="Fernandes G.R."/>
            <person name="Dutra J."/>
            <person name="Orellana S.C."/>
            <person name="Oliveira G."/>
        </authorList>
    </citation>
    <scope>NUCLEOTIDE SEQUENCE [LARGE SCALE GENOMIC DNA]</scope>
    <source>
        <strain evidence="10">ITV01</strain>
    </source>
</reference>
<evidence type="ECO:0000313" key="10">
    <source>
        <dbReference type="Proteomes" id="UP000053557"/>
    </source>
</evidence>
<dbReference type="InterPro" id="IPR028366">
    <property type="entry name" value="PhoU"/>
</dbReference>
<dbReference type="GO" id="GO:0030643">
    <property type="term" value="P:intracellular phosphate ion homeostasis"/>
    <property type="evidence" value="ECO:0007669"/>
    <property type="project" value="InterPro"/>
</dbReference>
<dbReference type="PIRSF" id="PIRSF003107">
    <property type="entry name" value="PhoU"/>
    <property type="match status" value="1"/>
</dbReference>
<dbReference type="GO" id="GO:0045936">
    <property type="term" value="P:negative regulation of phosphate metabolic process"/>
    <property type="evidence" value="ECO:0007669"/>
    <property type="project" value="InterPro"/>
</dbReference>
<dbReference type="EMBL" id="LPVJ01000038">
    <property type="protein sequence ID" value="KUO95709.1"/>
    <property type="molecule type" value="Genomic_DNA"/>
</dbReference>
<dbReference type="InterPro" id="IPR026022">
    <property type="entry name" value="PhoU_dom"/>
</dbReference>
<feature type="domain" description="PhoU" evidence="8">
    <location>
        <begin position="121"/>
        <end position="206"/>
    </location>
</feature>
<evidence type="ECO:0000256" key="1">
    <source>
        <dbReference type="ARBA" id="ARBA00004496"/>
    </source>
</evidence>
<evidence type="ECO:0000256" key="4">
    <source>
        <dbReference type="ARBA" id="ARBA00022448"/>
    </source>
</evidence>
<comment type="subcellular location">
    <subcellularLocation>
        <location evidence="1 7">Cytoplasm</location>
    </subcellularLocation>
</comment>
<dbReference type="FunFam" id="1.20.58.220:FF:000004">
    <property type="entry name" value="Phosphate-specific transport system accessory protein PhoU"/>
    <property type="match status" value="1"/>
</dbReference>
<dbReference type="GO" id="GO:0005737">
    <property type="term" value="C:cytoplasm"/>
    <property type="evidence" value="ECO:0007669"/>
    <property type="project" value="UniProtKB-SubCell"/>
</dbReference>
<dbReference type="Pfam" id="PF01895">
    <property type="entry name" value="PhoU"/>
    <property type="match status" value="2"/>
</dbReference>
<evidence type="ECO:0000313" key="9">
    <source>
        <dbReference type="EMBL" id="KUO95709.1"/>
    </source>
</evidence>
<dbReference type="PANTHER" id="PTHR42930">
    <property type="entry name" value="PHOSPHATE-SPECIFIC TRANSPORT SYSTEM ACCESSORY PROTEIN PHOU"/>
    <property type="match status" value="1"/>
</dbReference>
<evidence type="ECO:0000256" key="6">
    <source>
        <dbReference type="ARBA" id="ARBA00022592"/>
    </source>
</evidence>
<accession>A0A101XQL3</accession>
<dbReference type="InterPro" id="IPR038078">
    <property type="entry name" value="PhoU-like_sf"/>
</dbReference>
<keyword evidence="6 7" id="KW-0592">Phosphate transport</keyword>
<dbReference type="Proteomes" id="UP000053557">
    <property type="component" value="Unassembled WGS sequence"/>
</dbReference>